<reference evidence="1 2" key="1">
    <citation type="submission" date="2018-11" db="EMBL/GenBank/DDBJ databases">
        <authorList>
            <consortium name="Pathogen Informatics"/>
        </authorList>
    </citation>
    <scope>NUCLEOTIDE SEQUENCE [LARGE SCALE GENOMIC DNA]</scope>
    <source>
        <strain>Denwood</strain>
        <strain evidence="2">Zambia</strain>
    </source>
</reference>
<evidence type="ECO:0000313" key="2">
    <source>
        <dbReference type="Proteomes" id="UP000269396"/>
    </source>
</evidence>
<dbReference type="EMBL" id="UZAL01030873">
    <property type="protein sequence ID" value="VDP55989.1"/>
    <property type="molecule type" value="Genomic_DNA"/>
</dbReference>
<organism evidence="1 2">
    <name type="scientific">Schistosoma mattheei</name>
    <dbReference type="NCBI Taxonomy" id="31246"/>
    <lineage>
        <taxon>Eukaryota</taxon>
        <taxon>Metazoa</taxon>
        <taxon>Spiralia</taxon>
        <taxon>Lophotrochozoa</taxon>
        <taxon>Platyhelminthes</taxon>
        <taxon>Trematoda</taxon>
        <taxon>Digenea</taxon>
        <taxon>Strigeidida</taxon>
        <taxon>Schistosomatoidea</taxon>
        <taxon>Schistosomatidae</taxon>
        <taxon>Schistosoma</taxon>
    </lineage>
</organism>
<gene>
    <name evidence="1" type="ORF">SMTD_LOCUS10787</name>
</gene>
<protein>
    <submittedName>
        <fullName evidence="1">Uncharacterized protein</fullName>
    </submittedName>
</protein>
<dbReference type="Proteomes" id="UP000269396">
    <property type="component" value="Unassembled WGS sequence"/>
</dbReference>
<keyword evidence="2" id="KW-1185">Reference proteome</keyword>
<proteinExistence type="predicted"/>
<sequence>MHNFILRLSAICFTCEKCLMILSRQVHIIIRQGVTTCFVEKLSILRPPK</sequence>
<accession>A0A3P8IEG2</accession>
<name>A0A3P8IEG2_9TREM</name>
<evidence type="ECO:0000313" key="1">
    <source>
        <dbReference type="EMBL" id="VDP55989.1"/>
    </source>
</evidence>
<dbReference type="AlphaFoldDB" id="A0A3P8IEG2"/>